<dbReference type="PANTHER" id="PTHR11229:SF16">
    <property type="entry name" value="LARGE RIBOSOMAL SUBUNIT PROTEIN UL3C"/>
    <property type="match status" value="1"/>
</dbReference>
<dbReference type="Pfam" id="PF00297">
    <property type="entry name" value="Ribosomal_L3"/>
    <property type="match status" value="1"/>
</dbReference>
<dbReference type="EMBL" id="DVMW01000028">
    <property type="protein sequence ID" value="HIU35739.1"/>
    <property type="molecule type" value="Genomic_DNA"/>
</dbReference>
<protein>
    <recommendedName>
        <fullName evidence="6 7">Large ribosomal subunit protein uL3</fullName>
    </recommendedName>
</protein>
<sequence>MQKGLIGKKVGMTQLFDENGKVIPVTVVEAGPCVVVQKKTVEKDGYAAVQVGFGDVKVTRVNKPLAGHFKKADVAPKKVLKEFRLADTDSLSVGDILKADVFAAGDRVDVVGTSKGKGTAGAIKRWNFGRLKESHGTGPVARHAGSLGACSDPSRVYKGKKLAGHLGAERVTIQNLDVVKVDADNNLIAVKGAIPGPRGGIVVLADTVKK</sequence>
<name>A0A9D1LDJ5_9FIRM</name>
<evidence type="ECO:0000256" key="2">
    <source>
        <dbReference type="ARBA" id="ARBA00022730"/>
    </source>
</evidence>
<dbReference type="Gene3D" id="3.30.160.810">
    <property type="match status" value="1"/>
</dbReference>
<reference evidence="10" key="2">
    <citation type="journal article" date="2021" name="PeerJ">
        <title>Extensive microbial diversity within the chicken gut microbiome revealed by metagenomics and culture.</title>
        <authorList>
            <person name="Gilroy R."/>
            <person name="Ravi A."/>
            <person name="Getino M."/>
            <person name="Pursley I."/>
            <person name="Horton D.L."/>
            <person name="Alikhan N.F."/>
            <person name="Baker D."/>
            <person name="Gharbi K."/>
            <person name="Hall N."/>
            <person name="Watson M."/>
            <person name="Adriaenssens E.M."/>
            <person name="Foster-Nyarko E."/>
            <person name="Jarju S."/>
            <person name="Secka A."/>
            <person name="Antonio M."/>
            <person name="Oren A."/>
            <person name="Chaudhuri R.R."/>
            <person name="La Ragione R."/>
            <person name="Hildebrand F."/>
            <person name="Pallen M.J."/>
        </authorList>
    </citation>
    <scope>NUCLEOTIDE SEQUENCE</scope>
    <source>
        <strain evidence="10">ChiGjej1B1-19959</strain>
    </source>
</reference>
<dbReference type="InterPro" id="IPR009000">
    <property type="entry name" value="Transl_B-barrel_sf"/>
</dbReference>
<organism evidence="10 11">
    <name type="scientific">Candidatus Fimenecus excrementigallinarum</name>
    <dbReference type="NCBI Taxonomy" id="2840816"/>
    <lineage>
        <taxon>Bacteria</taxon>
        <taxon>Bacillati</taxon>
        <taxon>Bacillota</taxon>
        <taxon>Clostridia</taxon>
        <taxon>Candidatus Fimenecus</taxon>
    </lineage>
</organism>
<comment type="subunit">
    <text evidence="7 9">Part of the 50S ribosomal subunit. Forms a cluster with proteins L14 and L19.</text>
</comment>
<evidence type="ECO:0000313" key="10">
    <source>
        <dbReference type="EMBL" id="HIU35739.1"/>
    </source>
</evidence>
<dbReference type="AlphaFoldDB" id="A0A9D1LDJ5"/>
<evidence type="ECO:0000256" key="9">
    <source>
        <dbReference type="RuleBase" id="RU003906"/>
    </source>
</evidence>
<dbReference type="GO" id="GO:0022625">
    <property type="term" value="C:cytosolic large ribosomal subunit"/>
    <property type="evidence" value="ECO:0007669"/>
    <property type="project" value="TreeGrafter"/>
</dbReference>
<evidence type="ECO:0000256" key="4">
    <source>
        <dbReference type="ARBA" id="ARBA00022980"/>
    </source>
</evidence>
<dbReference type="PANTHER" id="PTHR11229">
    <property type="entry name" value="50S RIBOSOMAL PROTEIN L3"/>
    <property type="match status" value="1"/>
</dbReference>
<evidence type="ECO:0000256" key="3">
    <source>
        <dbReference type="ARBA" id="ARBA00022884"/>
    </source>
</evidence>
<keyword evidence="4 7" id="KW-0689">Ribosomal protein</keyword>
<accession>A0A9D1LDJ5</accession>
<dbReference type="Proteomes" id="UP000824071">
    <property type="component" value="Unassembled WGS sequence"/>
</dbReference>
<gene>
    <name evidence="7 10" type="primary">rplC</name>
    <name evidence="10" type="ORF">IAC53_03925</name>
</gene>
<evidence type="ECO:0000256" key="7">
    <source>
        <dbReference type="HAMAP-Rule" id="MF_01325"/>
    </source>
</evidence>
<evidence type="ECO:0000256" key="6">
    <source>
        <dbReference type="ARBA" id="ARBA00035243"/>
    </source>
</evidence>
<dbReference type="InterPro" id="IPR019926">
    <property type="entry name" value="Ribosomal_uL3_CS"/>
</dbReference>
<dbReference type="PROSITE" id="PS00474">
    <property type="entry name" value="RIBOSOMAL_L3"/>
    <property type="match status" value="1"/>
</dbReference>
<comment type="function">
    <text evidence="7 9">One of the primary rRNA binding proteins, it binds directly near the 3'-end of the 23S rRNA, where it nucleates assembly of the 50S subunit.</text>
</comment>
<dbReference type="HAMAP" id="MF_01325_B">
    <property type="entry name" value="Ribosomal_uL3_B"/>
    <property type="match status" value="1"/>
</dbReference>
<dbReference type="InterPro" id="IPR000597">
    <property type="entry name" value="Ribosomal_uL3"/>
</dbReference>
<reference evidence="10" key="1">
    <citation type="submission" date="2020-10" db="EMBL/GenBank/DDBJ databases">
        <authorList>
            <person name="Gilroy R."/>
        </authorList>
    </citation>
    <scope>NUCLEOTIDE SEQUENCE</scope>
    <source>
        <strain evidence="10">ChiGjej1B1-19959</strain>
    </source>
</reference>
<evidence type="ECO:0000313" key="11">
    <source>
        <dbReference type="Proteomes" id="UP000824071"/>
    </source>
</evidence>
<dbReference type="GO" id="GO:0003735">
    <property type="term" value="F:structural constituent of ribosome"/>
    <property type="evidence" value="ECO:0007669"/>
    <property type="project" value="UniProtKB-UniRule"/>
</dbReference>
<dbReference type="InterPro" id="IPR019927">
    <property type="entry name" value="Ribosomal_uL3_bac/org-type"/>
</dbReference>
<dbReference type="NCBIfam" id="TIGR03625">
    <property type="entry name" value="L3_bact"/>
    <property type="match status" value="1"/>
</dbReference>
<evidence type="ECO:0000256" key="8">
    <source>
        <dbReference type="RuleBase" id="RU003905"/>
    </source>
</evidence>
<proteinExistence type="inferred from homology"/>
<dbReference type="FunFam" id="3.30.160.810:FF:000001">
    <property type="entry name" value="50S ribosomal protein L3"/>
    <property type="match status" value="1"/>
</dbReference>
<keyword evidence="2 7" id="KW-0699">rRNA-binding</keyword>
<evidence type="ECO:0000256" key="1">
    <source>
        <dbReference type="ARBA" id="ARBA00006540"/>
    </source>
</evidence>
<comment type="similarity">
    <text evidence="1 7 8">Belongs to the universal ribosomal protein uL3 family.</text>
</comment>
<dbReference type="GO" id="GO:0006412">
    <property type="term" value="P:translation"/>
    <property type="evidence" value="ECO:0007669"/>
    <property type="project" value="UniProtKB-UniRule"/>
</dbReference>
<comment type="caution">
    <text evidence="10">The sequence shown here is derived from an EMBL/GenBank/DDBJ whole genome shotgun (WGS) entry which is preliminary data.</text>
</comment>
<dbReference type="GO" id="GO:0019843">
    <property type="term" value="F:rRNA binding"/>
    <property type="evidence" value="ECO:0007669"/>
    <property type="project" value="UniProtKB-UniRule"/>
</dbReference>
<dbReference type="FunFam" id="2.40.30.10:FF:000004">
    <property type="entry name" value="50S ribosomal protein L3"/>
    <property type="match status" value="1"/>
</dbReference>
<evidence type="ECO:0000256" key="5">
    <source>
        <dbReference type="ARBA" id="ARBA00023274"/>
    </source>
</evidence>
<keyword evidence="3 7" id="KW-0694">RNA-binding</keyword>
<keyword evidence="5 7" id="KW-0687">Ribonucleoprotein</keyword>
<dbReference type="SUPFAM" id="SSF50447">
    <property type="entry name" value="Translation proteins"/>
    <property type="match status" value="1"/>
</dbReference>
<dbReference type="Gene3D" id="2.40.30.10">
    <property type="entry name" value="Translation factors"/>
    <property type="match status" value="1"/>
</dbReference>